<sequence>MASFPNWRSTASTEGEVGSRPDVTQSLFEEELWRLQCSSPETLAAVGGLSSAHRYFADQLERRGSVTVVKKHLMLTDFACLHHMRKY</sequence>
<evidence type="ECO:0000313" key="2">
    <source>
        <dbReference type="EMBL" id="KAF0038448.1"/>
    </source>
</evidence>
<dbReference type="AlphaFoldDB" id="A0A6A4T291"/>
<proteinExistence type="predicted"/>
<dbReference type="EMBL" id="VEVO01000008">
    <property type="protein sequence ID" value="KAF0038448.1"/>
    <property type="molecule type" value="Genomic_DNA"/>
</dbReference>
<gene>
    <name evidence="2" type="ORF">F2P81_008932</name>
</gene>
<dbReference type="Proteomes" id="UP000438429">
    <property type="component" value="Unassembled WGS sequence"/>
</dbReference>
<organism evidence="2 3">
    <name type="scientific">Scophthalmus maximus</name>
    <name type="common">Turbot</name>
    <name type="synonym">Psetta maxima</name>
    <dbReference type="NCBI Taxonomy" id="52904"/>
    <lineage>
        <taxon>Eukaryota</taxon>
        <taxon>Metazoa</taxon>
        <taxon>Chordata</taxon>
        <taxon>Craniata</taxon>
        <taxon>Vertebrata</taxon>
        <taxon>Euteleostomi</taxon>
        <taxon>Actinopterygii</taxon>
        <taxon>Neopterygii</taxon>
        <taxon>Teleostei</taxon>
        <taxon>Neoteleostei</taxon>
        <taxon>Acanthomorphata</taxon>
        <taxon>Carangaria</taxon>
        <taxon>Pleuronectiformes</taxon>
        <taxon>Pleuronectoidei</taxon>
        <taxon>Scophthalmidae</taxon>
        <taxon>Scophthalmus</taxon>
    </lineage>
</organism>
<evidence type="ECO:0000313" key="3">
    <source>
        <dbReference type="Proteomes" id="UP000438429"/>
    </source>
</evidence>
<accession>A0A6A4T291</accession>
<comment type="caution">
    <text evidence="2">The sequence shown here is derived from an EMBL/GenBank/DDBJ whole genome shotgun (WGS) entry which is preliminary data.</text>
</comment>
<evidence type="ECO:0000256" key="1">
    <source>
        <dbReference type="SAM" id="MobiDB-lite"/>
    </source>
</evidence>
<feature type="region of interest" description="Disordered" evidence="1">
    <location>
        <begin position="1"/>
        <end position="22"/>
    </location>
</feature>
<reference evidence="2 3" key="1">
    <citation type="submission" date="2019-06" db="EMBL/GenBank/DDBJ databases">
        <title>Draft genomes of female and male turbot (Scophthalmus maximus).</title>
        <authorList>
            <person name="Xu H."/>
            <person name="Xu X.-W."/>
            <person name="Shao C."/>
            <person name="Chen S."/>
        </authorList>
    </citation>
    <scope>NUCLEOTIDE SEQUENCE [LARGE SCALE GENOMIC DNA]</scope>
    <source>
        <strain evidence="2">Ysfricsl-2016a</strain>
        <tissue evidence="2">Blood</tissue>
    </source>
</reference>
<feature type="compositionally biased region" description="Polar residues" evidence="1">
    <location>
        <begin position="1"/>
        <end position="13"/>
    </location>
</feature>
<name>A0A6A4T291_SCOMX</name>
<protein>
    <submittedName>
        <fullName evidence="2">Uncharacterized protein</fullName>
    </submittedName>
</protein>